<name>A0A8C5Q185_9ANUR</name>
<dbReference type="PROSITE" id="PS00740">
    <property type="entry name" value="MAM_1"/>
    <property type="match status" value="2"/>
</dbReference>
<feature type="domain" description="MAM" evidence="2">
    <location>
        <begin position="29"/>
        <end position="173"/>
    </location>
</feature>
<feature type="signal peptide" evidence="1">
    <location>
        <begin position="1"/>
        <end position="23"/>
    </location>
</feature>
<organism evidence="3 4">
    <name type="scientific">Leptobrachium leishanense</name>
    <name type="common">Leishan spiny toad</name>
    <dbReference type="NCBI Taxonomy" id="445787"/>
    <lineage>
        <taxon>Eukaryota</taxon>
        <taxon>Metazoa</taxon>
        <taxon>Chordata</taxon>
        <taxon>Craniata</taxon>
        <taxon>Vertebrata</taxon>
        <taxon>Euteleostomi</taxon>
        <taxon>Amphibia</taxon>
        <taxon>Batrachia</taxon>
        <taxon>Anura</taxon>
        <taxon>Pelobatoidea</taxon>
        <taxon>Megophryidae</taxon>
        <taxon>Leptobrachium</taxon>
    </lineage>
</organism>
<dbReference type="CDD" id="cd06263">
    <property type="entry name" value="MAM"/>
    <property type="match status" value="4"/>
</dbReference>
<dbReference type="Ensembl" id="ENSLLET00000031621.1">
    <property type="protein sequence ID" value="ENSLLEP00000030453.1"/>
    <property type="gene ID" value="ENSLLEG00000019197.1"/>
</dbReference>
<evidence type="ECO:0000256" key="1">
    <source>
        <dbReference type="SAM" id="SignalP"/>
    </source>
</evidence>
<accession>A0A8C5Q185</accession>
<reference evidence="3" key="1">
    <citation type="submission" date="2025-08" db="UniProtKB">
        <authorList>
            <consortium name="Ensembl"/>
        </authorList>
    </citation>
    <scope>IDENTIFICATION</scope>
</reference>
<keyword evidence="1" id="KW-0732">Signal</keyword>
<keyword evidence="4" id="KW-1185">Reference proteome</keyword>
<dbReference type="Pfam" id="PF00629">
    <property type="entry name" value="MAM"/>
    <property type="match status" value="4"/>
</dbReference>
<dbReference type="PROSITE" id="PS50060">
    <property type="entry name" value="MAM_2"/>
    <property type="match status" value="4"/>
</dbReference>
<dbReference type="Proteomes" id="UP000694569">
    <property type="component" value="Unplaced"/>
</dbReference>
<evidence type="ECO:0000259" key="2">
    <source>
        <dbReference type="PROSITE" id="PS50060"/>
    </source>
</evidence>
<dbReference type="InterPro" id="IPR000998">
    <property type="entry name" value="MAM_dom"/>
</dbReference>
<dbReference type="InterPro" id="IPR013320">
    <property type="entry name" value="ConA-like_dom_sf"/>
</dbReference>
<gene>
    <name evidence="3" type="primary">MAMDC2</name>
</gene>
<reference evidence="3" key="2">
    <citation type="submission" date="2025-09" db="UniProtKB">
        <authorList>
            <consortium name="Ensembl"/>
        </authorList>
    </citation>
    <scope>IDENTIFICATION</scope>
</reference>
<feature type="domain" description="MAM" evidence="2">
    <location>
        <begin position="172"/>
        <end position="333"/>
    </location>
</feature>
<protein>
    <submittedName>
        <fullName evidence="3">MAM domain containing 2</fullName>
    </submittedName>
</protein>
<dbReference type="PANTHER" id="PTHR23282:SF116">
    <property type="entry name" value="MAM DOMAIN-CONTAINING PROTEIN 2"/>
    <property type="match status" value="1"/>
</dbReference>
<dbReference type="AlphaFoldDB" id="A0A8C5Q185"/>
<feature type="chain" id="PRO_5034489626" evidence="1">
    <location>
        <begin position="24"/>
        <end position="692"/>
    </location>
</feature>
<dbReference type="SMART" id="SM00137">
    <property type="entry name" value="MAM"/>
    <property type="match status" value="4"/>
</dbReference>
<sequence>MVPLLLCPVLLLLSLKAVLFAEGAEILSGSCTFENSTCSYKSTYTFIPWTVNSEGHYVSVDTSHGTSGQRAVLVSPDLQPDEWSCLKLVYQITGSESSSSPSKLNVFVQPDGDSFDYLLWTAEEQSDSWLISSIDLRNTSRRYKIIIEGILGADDVSSIAIFELKMTTGYCIECDFEENHLCGYMNSWNPNVNWFVGGGNIRNSHSILPKDHTLNSETGHYMYVDSVYVKEFQEVAQLVSPLILTPISGCLSFYYQIQQENNNDFMVFTRDLHGSYEEIWKMEGARQGEWNFAEVDLNALLPVEIIFEVAFNGVQAGYVALDDISFNPEYCNGQKEPDFNVQEAGCDFENDLCQFHQDNKDSGWHRVIVKPNAYRIGDHTTGMGYFMLANSRLTSHPGYVGRLYGPSMPGNTQYCLRFFYAFYGFSKMSDTLAVYLFEENLVVQEKIWSVRESTKGVWLQAEININKPMPSKVVFMSWCKSFWDCGIVALDDVSVHLGHCQTADRLPQPPGKCTFEKNDCGFRQEWQRRGMWHRFQGRTPTSYTGPNGDHTSGVGRYMYIEATHMVYGQKAKLLSRELRAIHGKQCLTFFYHMYGAGTGQLNVYLRKESARHKETLLWSRRGEQSISWLQAQVEYECDKQHQIIFEAVRGISIRSDIAVDDIMFQSGPCKDTGEYITLQSSGYSDDINEIEI</sequence>
<dbReference type="OrthoDB" id="10020495at2759"/>
<evidence type="ECO:0000313" key="4">
    <source>
        <dbReference type="Proteomes" id="UP000694569"/>
    </source>
</evidence>
<feature type="domain" description="MAM" evidence="2">
    <location>
        <begin position="511"/>
        <end position="671"/>
    </location>
</feature>
<evidence type="ECO:0000313" key="3">
    <source>
        <dbReference type="Ensembl" id="ENSLLEP00000030453.1"/>
    </source>
</evidence>
<dbReference type="GO" id="GO:0016020">
    <property type="term" value="C:membrane"/>
    <property type="evidence" value="ECO:0007669"/>
    <property type="project" value="InterPro"/>
</dbReference>
<dbReference type="GeneTree" id="ENSGT00940000156117"/>
<dbReference type="SUPFAM" id="SSF49899">
    <property type="entry name" value="Concanavalin A-like lectins/glucanases"/>
    <property type="match status" value="4"/>
</dbReference>
<dbReference type="Gene3D" id="2.60.120.200">
    <property type="match status" value="4"/>
</dbReference>
<dbReference type="InterPro" id="IPR051560">
    <property type="entry name" value="MAM_domain-containing"/>
</dbReference>
<feature type="domain" description="MAM" evidence="2">
    <location>
        <begin position="344"/>
        <end position="502"/>
    </location>
</feature>
<dbReference type="PRINTS" id="PR00020">
    <property type="entry name" value="MAMDOMAIN"/>
</dbReference>
<dbReference type="PANTHER" id="PTHR23282">
    <property type="entry name" value="APICAL ENDOSOMAL GLYCOPROTEIN PRECURSOR"/>
    <property type="match status" value="1"/>
</dbReference>
<proteinExistence type="predicted"/>